<proteinExistence type="predicted"/>
<gene>
    <name evidence="1" type="ORF">BpHYR1_012204</name>
</gene>
<keyword evidence="2" id="KW-1185">Reference proteome</keyword>
<protein>
    <submittedName>
        <fullName evidence="1">Uncharacterized protein</fullName>
    </submittedName>
</protein>
<name>A0A3M7REQ0_BRAPC</name>
<organism evidence="1 2">
    <name type="scientific">Brachionus plicatilis</name>
    <name type="common">Marine rotifer</name>
    <name type="synonym">Brachionus muelleri</name>
    <dbReference type="NCBI Taxonomy" id="10195"/>
    <lineage>
        <taxon>Eukaryota</taxon>
        <taxon>Metazoa</taxon>
        <taxon>Spiralia</taxon>
        <taxon>Gnathifera</taxon>
        <taxon>Rotifera</taxon>
        <taxon>Eurotatoria</taxon>
        <taxon>Monogononta</taxon>
        <taxon>Pseudotrocha</taxon>
        <taxon>Ploima</taxon>
        <taxon>Brachionidae</taxon>
        <taxon>Brachionus</taxon>
    </lineage>
</organism>
<evidence type="ECO:0000313" key="2">
    <source>
        <dbReference type="Proteomes" id="UP000276133"/>
    </source>
</evidence>
<sequence length="70" mass="7605">MEFFFIEQLSMTLYLDFNLPIHSPTFKGKLTCSGQLDKAKVPIGCSMVISKDALRAGSSKHGNALRASVG</sequence>
<accession>A0A3M7REQ0</accession>
<dbReference type="EMBL" id="REGN01003564">
    <property type="protein sequence ID" value="RNA21914.1"/>
    <property type="molecule type" value="Genomic_DNA"/>
</dbReference>
<comment type="caution">
    <text evidence="1">The sequence shown here is derived from an EMBL/GenBank/DDBJ whole genome shotgun (WGS) entry which is preliminary data.</text>
</comment>
<evidence type="ECO:0000313" key="1">
    <source>
        <dbReference type="EMBL" id="RNA21914.1"/>
    </source>
</evidence>
<reference evidence="1 2" key="1">
    <citation type="journal article" date="2018" name="Sci. Rep.">
        <title>Genomic signatures of local adaptation to the degree of environmental predictability in rotifers.</title>
        <authorList>
            <person name="Franch-Gras L."/>
            <person name="Hahn C."/>
            <person name="Garcia-Roger E.M."/>
            <person name="Carmona M.J."/>
            <person name="Serra M."/>
            <person name="Gomez A."/>
        </authorList>
    </citation>
    <scope>NUCLEOTIDE SEQUENCE [LARGE SCALE GENOMIC DNA]</scope>
    <source>
        <strain evidence="1">HYR1</strain>
    </source>
</reference>
<dbReference type="AlphaFoldDB" id="A0A3M7REQ0"/>
<dbReference type="Proteomes" id="UP000276133">
    <property type="component" value="Unassembled WGS sequence"/>
</dbReference>